<protein>
    <submittedName>
        <fullName evidence="2">Uncharacterized protein</fullName>
    </submittedName>
</protein>
<accession>A0A3S9I4Z6</accession>
<dbReference type="EMBL" id="CP034463">
    <property type="protein sequence ID" value="AZP19433.1"/>
    <property type="molecule type" value="Genomic_DNA"/>
</dbReference>
<reference evidence="2 3" key="1">
    <citation type="submission" date="2018-12" db="EMBL/GenBank/DDBJ databases">
        <authorList>
            <person name="Li K."/>
        </authorList>
    </citation>
    <scope>NUCLEOTIDE SEQUENCE [LARGE SCALE GENOMIC DNA]</scope>
    <source>
        <strain evidence="3">CR22</strain>
    </source>
</reference>
<evidence type="ECO:0000256" key="1">
    <source>
        <dbReference type="SAM" id="MobiDB-lite"/>
    </source>
</evidence>
<dbReference type="AlphaFoldDB" id="A0A3S9I4Z6"/>
<evidence type="ECO:0000313" key="2">
    <source>
        <dbReference type="EMBL" id="AZP19433.1"/>
    </source>
</evidence>
<name>A0A3S9I4Z6_9ACTN</name>
<keyword evidence="3" id="KW-1185">Reference proteome</keyword>
<sequence length="66" mass="7393">MLRWPWGQLMQRSTGPDHSSVHVQMHEQMHVHAGCSRGYRCDVRGATSVPAHPPERASHAISSPRP</sequence>
<gene>
    <name evidence="2" type="ORF">EJC51_27225</name>
</gene>
<evidence type="ECO:0000313" key="3">
    <source>
        <dbReference type="Proteomes" id="UP000280197"/>
    </source>
</evidence>
<organism evidence="2 3">
    <name type="scientific">Streptomyces aquilus</name>
    <dbReference type="NCBI Taxonomy" id="2548456"/>
    <lineage>
        <taxon>Bacteria</taxon>
        <taxon>Bacillati</taxon>
        <taxon>Actinomycetota</taxon>
        <taxon>Actinomycetes</taxon>
        <taxon>Kitasatosporales</taxon>
        <taxon>Streptomycetaceae</taxon>
        <taxon>Streptomyces</taxon>
    </lineage>
</organism>
<dbReference type="KEGG" id="saqu:EJC51_27225"/>
<dbReference type="Proteomes" id="UP000280197">
    <property type="component" value="Chromosome"/>
</dbReference>
<proteinExistence type="predicted"/>
<feature type="region of interest" description="Disordered" evidence="1">
    <location>
        <begin position="44"/>
        <end position="66"/>
    </location>
</feature>